<dbReference type="PANTHER" id="PTHR44186:SF1">
    <property type="entry name" value="BARDET-BIEDL SYNDROME 4 PROTEIN"/>
    <property type="match status" value="1"/>
</dbReference>
<comment type="similarity">
    <text evidence="3">Belongs to the BBS4 family.</text>
</comment>
<dbReference type="EMBL" id="JABSTU010000010">
    <property type="protein sequence ID" value="KAH8019859.1"/>
    <property type="molecule type" value="Genomic_DNA"/>
</dbReference>
<feature type="compositionally biased region" description="Basic and acidic residues" evidence="5">
    <location>
        <begin position="21"/>
        <end position="32"/>
    </location>
</feature>
<dbReference type="PANTHER" id="PTHR44186">
    <property type="match status" value="1"/>
</dbReference>
<dbReference type="VEuPathDB" id="VectorBase:LOC119176941"/>
<evidence type="ECO:0000256" key="2">
    <source>
        <dbReference type="ARBA" id="ARBA00022803"/>
    </source>
</evidence>
<accession>A0A9J6DCY4</accession>
<feature type="repeat" description="TPR" evidence="4">
    <location>
        <begin position="101"/>
        <end position="134"/>
    </location>
</feature>
<dbReference type="GO" id="GO:0036064">
    <property type="term" value="C:ciliary basal body"/>
    <property type="evidence" value="ECO:0007669"/>
    <property type="project" value="TreeGrafter"/>
</dbReference>
<dbReference type="SMART" id="SM00028">
    <property type="entry name" value="TPR"/>
    <property type="match status" value="5"/>
</dbReference>
<evidence type="ECO:0000256" key="5">
    <source>
        <dbReference type="SAM" id="MobiDB-lite"/>
    </source>
</evidence>
<feature type="region of interest" description="Disordered" evidence="5">
    <location>
        <begin position="312"/>
        <end position="344"/>
    </location>
</feature>
<name>A0A9J6DCY4_RHIMP</name>
<reference evidence="6" key="1">
    <citation type="journal article" date="2020" name="Cell">
        <title>Large-Scale Comparative Analyses of Tick Genomes Elucidate Their Genetic Diversity and Vector Capacities.</title>
        <authorList>
            <consortium name="Tick Genome and Microbiome Consortium (TIGMIC)"/>
            <person name="Jia N."/>
            <person name="Wang J."/>
            <person name="Shi W."/>
            <person name="Du L."/>
            <person name="Sun Y."/>
            <person name="Zhan W."/>
            <person name="Jiang J.F."/>
            <person name="Wang Q."/>
            <person name="Zhang B."/>
            <person name="Ji P."/>
            <person name="Bell-Sakyi L."/>
            <person name="Cui X.M."/>
            <person name="Yuan T.T."/>
            <person name="Jiang B.G."/>
            <person name="Yang W.F."/>
            <person name="Lam T.T."/>
            <person name="Chang Q.C."/>
            <person name="Ding S.J."/>
            <person name="Wang X.J."/>
            <person name="Zhu J.G."/>
            <person name="Ruan X.D."/>
            <person name="Zhao L."/>
            <person name="Wei J.T."/>
            <person name="Ye R.Z."/>
            <person name="Que T.C."/>
            <person name="Du C.H."/>
            <person name="Zhou Y.H."/>
            <person name="Cheng J.X."/>
            <person name="Dai P.F."/>
            <person name="Guo W.B."/>
            <person name="Han X.H."/>
            <person name="Huang E.J."/>
            <person name="Li L.F."/>
            <person name="Wei W."/>
            <person name="Gao Y.C."/>
            <person name="Liu J.Z."/>
            <person name="Shao H.Z."/>
            <person name="Wang X."/>
            <person name="Wang C.C."/>
            <person name="Yang T.C."/>
            <person name="Huo Q.B."/>
            <person name="Li W."/>
            <person name="Chen H.Y."/>
            <person name="Chen S.E."/>
            <person name="Zhou L.G."/>
            <person name="Ni X.B."/>
            <person name="Tian J.H."/>
            <person name="Sheng Y."/>
            <person name="Liu T."/>
            <person name="Pan Y.S."/>
            <person name="Xia L.Y."/>
            <person name="Li J."/>
            <person name="Zhao F."/>
            <person name="Cao W.C."/>
        </authorList>
    </citation>
    <scope>NUCLEOTIDE SEQUENCE</scope>
    <source>
        <strain evidence="6">Rmic-2018</strain>
    </source>
</reference>
<keyword evidence="2 4" id="KW-0802">TPR repeat</keyword>
<dbReference type="Proteomes" id="UP000821866">
    <property type="component" value="Chromosome 8"/>
</dbReference>
<dbReference type="InterPro" id="IPR011990">
    <property type="entry name" value="TPR-like_helical_dom_sf"/>
</dbReference>
<evidence type="ECO:0000256" key="1">
    <source>
        <dbReference type="ARBA" id="ARBA00022737"/>
    </source>
</evidence>
<dbReference type="GO" id="GO:0060271">
    <property type="term" value="P:cilium assembly"/>
    <property type="evidence" value="ECO:0007669"/>
    <property type="project" value="TreeGrafter"/>
</dbReference>
<reference evidence="6" key="2">
    <citation type="submission" date="2021-09" db="EMBL/GenBank/DDBJ databases">
        <authorList>
            <person name="Jia N."/>
            <person name="Wang J."/>
            <person name="Shi W."/>
            <person name="Du L."/>
            <person name="Sun Y."/>
            <person name="Zhan W."/>
            <person name="Jiang J."/>
            <person name="Wang Q."/>
            <person name="Zhang B."/>
            <person name="Ji P."/>
            <person name="Sakyi L.B."/>
            <person name="Cui X."/>
            <person name="Yuan T."/>
            <person name="Jiang B."/>
            <person name="Yang W."/>
            <person name="Lam T.T.-Y."/>
            <person name="Chang Q."/>
            <person name="Ding S."/>
            <person name="Wang X."/>
            <person name="Zhu J."/>
            <person name="Ruan X."/>
            <person name="Zhao L."/>
            <person name="Wei J."/>
            <person name="Que T."/>
            <person name="Du C."/>
            <person name="Cheng J."/>
            <person name="Dai P."/>
            <person name="Han X."/>
            <person name="Huang E."/>
            <person name="Gao Y."/>
            <person name="Liu J."/>
            <person name="Shao H."/>
            <person name="Ye R."/>
            <person name="Li L."/>
            <person name="Wei W."/>
            <person name="Wang X."/>
            <person name="Wang C."/>
            <person name="Huo Q."/>
            <person name="Li W."/>
            <person name="Guo W."/>
            <person name="Chen H."/>
            <person name="Chen S."/>
            <person name="Zhou L."/>
            <person name="Zhou L."/>
            <person name="Ni X."/>
            <person name="Tian J."/>
            <person name="Zhou Y."/>
            <person name="Sheng Y."/>
            <person name="Liu T."/>
            <person name="Pan Y."/>
            <person name="Xia L."/>
            <person name="Li J."/>
            <person name="Zhao F."/>
            <person name="Cao W."/>
        </authorList>
    </citation>
    <scope>NUCLEOTIDE SEQUENCE</scope>
    <source>
        <strain evidence="6">Rmic-2018</strain>
        <tissue evidence="6">Larvae</tissue>
    </source>
</reference>
<keyword evidence="1" id="KW-0677">Repeat</keyword>
<evidence type="ECO:0000256" key="4">
    <source>
        <dbReference type="PROSITE-ProRule" id="PRU00339"/>
    </source>
</evidence>
<proteinExistence type="inferred from homology"/>
<dbReference type="Gene3D" id="1.25.40.10">
    <property type="entry name" value="Tetratricopeptide repeat domain"/>
    <property type="match status" value="1"/>
</dbReference>
<evidence type="ECO:0000313" key="6">
    <source>
        <dbReference type="EMBL" id="KAH8019859.1"/>
    </source>
</evidence>
<dbReference type="InterPro" id="IPR019734">
    <property type="entry name" value="TPR_rpt"/>
</dbReference>
<evidence type="ECO:0000256" key="3">
    <source>
        <dbReference type="ARBA" id="ARBA00023778"/>
    </source>
</evidence>
<dbReference type="PROSITE" id="PS50005">
    <property type="entry name" value="TPR"/>
    <property type="match status" value="4"/>
</dbReference>
<dbReference type="AlphaFoldDB" id="A0A9J6DCY4"/>
<evidence type="ECO:0008006" key="8">
    <source>
        <dbReference type="Google" id="ProtNLM"/>
    </source>
</evidence>
<protein>
    <recommendedName>
        <fullName evidence="8">Bardet-Biedl syndrome 4 protein</fullName>
    </recommendedName>
</protein>
<feature type="compositionally biased region" description="Basic and acidic residues" evidence="5">
    <location>
        <begin position="323"/>
        <end position="344"/>
    </location>
</feature>
<gene>
    <name evidence="6" type="ORF">HPB51_022960</name>
</gene>
<feature type="region of interest" description="Disordered" evidence="5">
    <location>
        <begin position="1"/>
        <end position="50"/>
    </location>
</feature>
<organism evidence="6 7">
    <name type="scientific">Rhipicephalus microplus</name>
    <name type="common">Cattle tick</name>
    <name type="synonym">Boophilus microplus</name>
    <dbReference type="NCBI Taxonomy" id="6941"/>
    <lineage>
        <taxon>Eukaryota</taxon>
        <taxon>Metazoa</taxon>
        <taxon>Ecdysozoa</taxon>
        <taxon>Arthropoda</taxon>
        <taxon>Chelicerata</taxon>
        <taxon>Arachnida</taxon>
        <taxon>Acari</taxon>
        <taxon>Parasitiformes</taxon>
        <taxon>Ixodida</taxon>
        <taxon>Ixodoidea</taxon>
        <taxon>Ixodidae</taxon>
        <taxon>Rhipicephalinae</taxon>
        <taxon>Rhipicephalus</taxon>
        <taxon>Boophilus</taxon>
    </lineage>
</organism>
<feature type="compositionally biased region" description="Low complexity" evidence="5">
    <location>
        <begin position="312"/>
        <end position="322"/>
    </location>
</feature>
<dbReference type="GO" id="GO:0061512">
    <property type="term" value="P:protein localization to cilium"/>
    <property type="evidence" value="ECO:0007669"/>
    <property type="project" value="TreeGrafter"/>
</dbReference>
<feature type="repeat" description="TPR" evidence="4">
    <location>
        <begin position="237"/>
        <end position="270"/>
    </location>
</feature>
<sequence>MASTEGLPLAGAGGTASTKSDGARPKAGRDSEQESNSVRPRAKKAPEHPSIDRKNWLIHMHFVRREFDICKALIKEMLAETKGYCEYALYVQEAIQQSPRDETFVALGELHIANDDIKSAINVFRKAVENNPESAELNTKLGLLYMQCNMYPKAFERLGAALASNPNYGPAVLAAGSIMQTYGDYDVALTKYRAIASAPDESPALWNNVGMCFFGKKKYVAAISCLKRANYLNPLDWQILHNLGLVHLTMEQYASAYHFFNAAVHFNPRNGQLFMLLAIALRNLQDPDNAKRAYERAMTLDEYVTQMANNLSSSLQSTSADSKSYDEVPDSPDRNDESSQERSE</sequence>
<dbReference type="Pfam" id="PF13181">
    <property type="entry name" value="TPR_8"/>
    <property type="match status" value="2"/>
</dbReference>
<comment type="caution">
    <text evidence="6">The sequence shown here is derived from an EMBL/GenBank/DDBJ whole genome shotgun (WGS) entry which is preliminary data.</text>
</comment>
<feature type="repeat" description="TPR" evidence="4">
    <location>
        <begin position="135"/>
        <end position="168"/>
    </location>
</feature>
<dbReference type="Pfam" id="PF13432">
    <property type="entry name" value="TPR_16"/>
    <property type="match status" value="1"/>
</dbReference>
<dbReference type="SUPFAM" id="SSF48452">
    <property type="entry name" value="TPR-like"/>
    <property type="match status" value="1"/>
</dbReference>
<dbReference type="Pfam" id="PF14559">
    <property type="entry name" value="TPR_19"/>
    <property type="match status" value="1"/>
</dbReference>
<keyword evidence="7" id="KW-1185">Reference proteome</keyword>
<feature type="repeat" description="TPR" evidence="4">
    <location>
        <begin position="203"/>
        <end position="236"/>
    </location>
</feature>
<evidence type="ECO:0000313" key="7">
    <source>
        <dbReference type="Proteomes" id="UP000821866"/>
    </source>
</evidence>